<dbReference type="Pfam" id="PF03732">
    <property type="entry name" value="Retrotrans_gag"/>
    <property type="match status" value="1"/>
</dbReference>
<dbReference type="PANTHER" id="PTHR33223:SF11">
    <property type="entry name" value="ELEMENT PROTEIN, PUTATIVE-RELATED"/>
    <property type="match status" value="1"/>
</dbReference>
<sequence length="684" mass="78760">MKTLVDKAILLGADNRPPMLEKDMYDSWKSIMELYMMNRQHGQMILESATNIILQGLPPEVYALVSNHRIAKELWERIQLLMQGTSLTKQERECKLYDEFDKFAYKKGESLISACFGCNHQVSLLTNKQQPQQYEFPQLDSGLTVPVFKQGDDPIDAINHMMSFLLVVVTSRYPITNNQLRNSSNPRQQATINNGRVTLQPVQRRQISFAMGTTRTYTPGASGSNSWKQRTIIYPGIAEGQATQTVITDNAAYQADDLDAYDSDCDELNTAKVTLMANLSHYGSDALAEVNNHDNMDKNMINQDVQAMPSFEQSSVVNHSETEITSDSNCMTKSLTNELYTPYKDPKREFRSSKKHFKSLSLDELRSPDFNLLSDKEYSEEEEEEAMAETMEQYMSKTRMDYGSGFARPKIDNKDQFELKVQFLKELRENTFSGSENEDTNEHIEKVLKIVDLFHVLNITVDQLMLQVFPISLTGAASHWLRNEPTGSIKTWEDFKTKFLNKYCPHGRTAKKMEEINNFQQELDETLYQAWERFKELLMKCPQHYLTEMQELKILKKAIQEMAEYSQKWHNGTSRGISTKTFDGLAAIQAQLNNLGREIKKVNEKVYAAQVGCEQCKGPHYTKDYPLKEEGKTLEEAYYMQFGRPFQGGGYKATSFRVLSKEQRKSFVPRMKPIYGRYPDKNHE</sequence>
<evidence type="ECO:0000259" key="1">
    <source>
        <dbReference type="Pfam" id="PF03732"/>
    </source>
</evidence>
<evidence type="ECO:0000313" key="2">
    <source>
        <dbReference type="EMBL" id="GJT03422.1"/>
    </source>
</evidence>
<name>A0ABQ5ANT8_9ASTR</name>
<organism evidence="2 3">
    <name type="scientific">Tanacetum coccineum</name>
    <dbReference type="NCBI Taxonomy" id="301880"/>
    <lineage>
        <taxon>Eukaryota</taxon>
        <taxon>Viridiplantae</taxon>
        <taxon>Streptophyta</taxon>
        <taxon>Embryophyta</taxon>
        <taxon>Tracheophyta</taxon>
        <taxon>Spermatophyta</taxon>
        <taxon>Magnoliopsida</taxon>
        <taxon>eudicotyledons</taxon>
        <taxon>Gunneridae</taxon>
        <taxon>Pentapetalae</taxon>
        <taxon>asterids</taxon>
        <taxon>campanulids</taxon>
        <taxon>Asterales</taxon>
        <taxon>Asteraceae</taxon>
        <taxon>Asteroideae</taxon>
        <taxon>Anthemideae</taxon>
        <taxon>Anthemidinae</taxon>
        <taxon>Tanacetum</taxon>
    </lineage>
</organism>
<evidence type="ECO:0000313" key="3">
    <source>
        <dbReference type="Proteomes" id="UP001151760"/>
    </source>
</evidence>
<reference evidence="2" key="1">
    <citation type="journal article" date="2022" name="Int. J. Mol. Sci.">
        <title>Draft Genome of Tanacetum Coccineum: Genomic Comparison of Closely Related Tanacetum-Family Plants.</title>
        <authorList>
            <person name="Yamashiro T."/>
            <person name="Shiraishi A."/>
            <person name="Nakayama K."/>
            <person name="Satake H."/>
        </authorList>
    </citation>
    <scope>NUCLEOTIDE SEQUENCE</scope>
</reference>
<protein>
    <recommendedName>
        <fullName evidence="1">Retrotransposon gag domain-containing protein</fullName>
    </recommendedName>
</protein>
<comment type="caution">
    <text evidence="2">The sequence shown here is derived from an EMBL/GenBank/DDBJ whole genome shotgun (WGS) entry which is preliminary data.</text>
</comment>
<accession>A0ABQ5ANT8</accession>
<keyword evidence="3" id="KW-1185">Reference proteome</keyword>
<dbReference type="EMBL" id="BQNB010012427">
    <property type="protein sequence ID" value="GJT03422.1"/>
    <property type="molecule type" value="Genomic_DNA"/>
</dbReference>
<dbReference type="InterPro" id="IPR005162">
    <property type="entry name" value="Retrotrans_gag_dom"/>
</dbReference>
<feature type="domain" description="Retrotransposon gag" evidence="1">
    <location>
        <begin position="468"/>
        <end position="553"/>
    </location>
</feature>
<gene>
    <name evidence="2" type="ORF">Tco_0824591</name>
</gene>
<reference evidence="2" key="2">
    <citation type="submission" date="2022-01" db="EMBL/GenBank/DDBJ databases">
        <authorList>
            <person name="Yamashiro T."/>
            <person name="Shiraishi A."/>
            <person name="Satake H."/>
            <person name="Nakayama K."/>
        </authorList>
    </citation>
    <scope>NUCLEOTIDE SEQUENCE</scope>
</reference>
<dbReference type="Proteomes" id="UP001151760">
    <property type="component" value="Unassembled WGS sequence"/>
</dbReference>
<proteinExistence type="predicted"/>
<dbReference type="PANTHER" id="PTHR33223">
    <property type="entry name" value="CCHC-TYPE DOMAIN-CONTAINING PROTEIN"/>
    <property type="match status" value="1"/>
</dbReference>